<evidence type="ECO:0000256" key="1">
    <source>
        <dbReference type="PROSITE-ProRule" id="PRU00325"/>
    </source>
</evidence>
<dbReference type="EMBL" id="CP000492">
    <property type="protein sequence ID" value="ABL65269.1"/>
    <property type="molecule type" value="Genomic_DNA"/>
</dbReference>
<dbReference type="RefSeq" id="WP_011745093.1">
    <property type="nucleotide sequence ID" value="NC_008639.1"/>
</dbReference>
<dbReference type="PANTHER" id="PTHR38133:SF1">
    <property type="entry name" value="SLR1429 PROTEIN"/>
    <property type="match status" value="1"/>
</dbReference>
<dbReference type="eggNOG" id="COG4279">
    <property type="taxonomic scope" value="Bacteria"/>
</dbReference>
<evidence type="ECO:0000313" key="3">
    <source>
        <dbReference type="EMBL" id="ABL65269.1"/>
    </source>
</evidence>
<keyword evidence="1" id="KW-0863">Zinc-finger</keyword>
<protein>
    <submittedName>
        <fullName evidence="3">Zinc finger, SWIM domain protein</fullName>
    </submittedName>
</protein>
<reference evidence="3 4" key="1">
    <citation type="submission" date="2006-12" db="EMBL/GenBank/DDBJ databases">
        <title>Complete sequence of Chlorobium phaeobacteroides DSM 266.</title>
        <authorList>
            <consortium name="US DOE Joint Genome Institute"/>
            <person name="Copeland A."/>
            <person name="Lucas S."/>
            <person name="Lapidus A."/>
            <person name="Barry K."/>
            <person name="Detter J.C."/>
            <person name="Glavina del Rio T."/>
            <person name="Hammon N."/>
            <person name="Israni S."/>
            <person name="Pitluck S."/>
            <person name="Goltsman E."/>
            <person name="Schmutz J."/>
            <person name="Larimer F."/>
            <person name="Land M."/>
            <person name="Hauser L."/>
            <person name="Mikhailova N."/>
            <person name="Li T."/>
            <person name="Overmann J."/>
            <person name="Bryant D.A."/>
            <person name="Richardson P."/>
        </authorList>
    </citation>
    <scope>NUCLEOTIDE SEQUENCE [LARGE SCALE GENOMIC DNA]</scope>
    <source>
        <strain evidence="3 4">DSM 266</strain>
    </source>
</reference>
<sequence>MAYYGWYKPSTPKKVDNGIRAENKRGAFARQWWGKEWISRLERFNDSSRLARGRAYARKGQVTDLVVTSTGVSAKVQGSRKSPYKVILRLTPFSKEQWRRLIDMLIDKPIHLAQMLGGEMSESIEQLCNKEGLSLFPKSFRELETSCSCPDYANPCKHLAAVFYLLAEAFDRDPFLLFTLRGMDKEMLFKALGGNQDSVSEKKPKKKNLAESLPSDAEAFWSSGGDVMSALPRQQPTSSAILIKRLGAVPFWRSDRNFISEMEITCNMASERMVQVMQEYCQTDESDQDGSVSCLAVSDGEGRAEKSGIVLSGKRTVPAKKLS</sequence>
<dbReference type="AlphaFoldDB" id="A1BFU2"/>
<dbReference type="InterPro" id="IPR007527">
    <property type="entry name" value="Znf_SWIM"/>
</dbReference>
<dbReference type="PROSITE" id="PS50966">
    <property type="entry name" value="ZF_SWIM"/>
    <property type="match status" value="1"/>
</dbReference>
<dbReference type="HOGENOM" id="CLU_053146_2_0_10"/>
<dbReference type="GO" id="GO:0008270">
    <property type="term" value="F:zinc ion binding"/>
    <property type="evidence" value="ECO:0007669"/>
    <property type="project" value="UniProtKB-KW"/>
</dbReference>
<organism evidence="3 4">
    <name type="scientific">Chlorobium phaeobacteroides (strain DSM 266 / SMG 266 / 2430)</name>
    <dbReference type="NCBI Taxonomy" id="290317"/>
    <lineage>
        <taxon>Bacteria</taxon>
        <taxon>Pseudomonadati</taxon>
        <taxon>Chlorobiota</taxon>
        <taxon>Chlorobiia</taxon>
        <taxon>Chlorobiales</taxon>
        <taxon>Chlorobiaceae</taxon>
        <taxon>Chlorobium/Pelodictyon group</taxon>
        <taxon>Chlorobium</taxon>
    </lineage>
</organism>
<dbReference type="OrthoDB" id="188274at2"/>
<keyword evidence="1" id="KW-0862">Zinc</keyword>
<dbReference type="Pfam" id="PF04434">
    <property type="entry name" value="SWIM"/>
    <property type="match status" value="1"/>
</dbReference>
<dbReference type="STRING" id="290317.Cpha266_1236"/>
<gene>
    <name evidence="3" type="ordered locus">Cpha266_1236</name>
</gene>
<dbReference type="PANTHER" id="PTHR38133">
    <property type="entry name" value="SLR1429 PROTEIN"/>
    <property type="match status" value="1"/>
</dbReference>
<accession>A1BFU2</accession>
<proteinExistence type="predicted"/>
<evidence type="ECO:0000313" key="4">
    <source>
        <dbReference type="Proteomes" id="UP000008701"/>
    </source>
</evidence>
<keyword evidence="4" id="KW-1185">Reference proteome</keyword>
<feature type="domain" description="SWIM-type" evidence="2">
    <location>
        <begin position="136"/>
        <end position="167"/>
    </location>
</feature>
<keyword evidence="1" id="KW-0479">Metal-binding</keyword>
<dbReference type="Proteomes" id="UP000008701">
    <property type="component" value="Chromosome"/>
</dbReference>
<evidence type="ECO:0000259" key="2">
    <source>
        <dbReference type="PROSITE" id="PS50966"/>
    </source>
</evidence>
<name>A1BFU2_CHLPD</name>
<dbReference type="KEGG" id="cph:Cpha266_1236"/>